<sequence>MYSRGGYTLLLGQGAQEDEVLEVIKSVSKSDSLRQVIELDDLKRVTDRVSGLYSHKGTRFNTLIGMPLQMARGEFYIPINIDERCELMGDHQTGQHVQGMLIIEAFRQSMLAVTDIFFPLVNGECNQYVLNMINTDFHHYLFPLPAHIKFSIIERRETRLRTRYRVSLEALQNELSCAAAEVSFTAHANQSVSGKEAELAASASEVCRFKQVAHELPINMLL</sequence>
<dbReference type="AlphaFoldDB" id="A0A1J0EH37"/>
<gene>
    <name evidence="2" type="ORF">BLL42_05535</name>
</gene>
<dbReference type="Proteomes" id="UP000182567">
    <property type="component" value="Chromosome"/>
</dbReference>
<evidence type="ECO:0000313" key="3">
    <source>
        <dbReference type="Proteomes" id="UP000182567"/>
    </source>
</evidence>
<name>A0A1J0EH37_9PSED</name>
<reference evidence="3" key="1">
    <citation type="submission" date="2016-10" db="EMBL/GenBank/DDBJ databases">
        <title>Pseudomonas frederiksbergensis ERGS4:02 complete genome.</title>
        <authorList>
            <person name="Kumar R."/>
            <person name="Acharya V."/>
            <person name="Singh D."/>
        </authorList>
    </citation>
    <scope>NUCLEOTIDE SEQUENCE [LARGE SCALE GENOMIC DNA]</scope>
    <source>
        <strain evidence="3">ERGS4:02</strain>
    </source>
</reference>
<feature type="domain" description="A-factor biosynthesis hotdog" evidence="1">
    <location>
        <begin position="55"/>
        <end position="185"/>
    </location>
</feature>
<evidence type="ECO:0000313" key="2">
    <source>
        <dbReference type="EMBL" id="APC15208.1"/>
    </source>
</evidence>
<dbReference type="EMBL" id="CP017886">
    <property type="protein sequence ID" value="APC15208.1"/>
    <property type="molecule type" value="Genomic_DNA"/>
</dbReference>
<dbReference type="Pfam" id="PF03756">
    <property type="entry name" value="AfsA"/>
    <property type="match status" value="1"/>
</dbReference>
<dbReference type="InterPro" id="IPR005509">
    <property type="entry name" value="AfsA_hotdog_dom"/>
</dbReference>
<accession>A0A1J0EH37</accession>
<proteinExistence type="predicted"/>
<protein>
    <recommendedName>
        <fullName evidence="1">A-factor biosynthesis hotdog domain-containing protein</fullName>
    </recommendedName>
</protein>
<organism evidence="2 3">
    <name type="scientific">Pseudomonas frederiksbergensis</name>
    <dbReference type="NCBI Taxonomy" id="104087"/>
    <lineage>
        <taxon>Bacteria</taxon>
        <taxon>Pseudomonadati</taxon>
        <taxon>Pseudomonadota</taxon>
        <taxon>Gammaproteobacteria</taxon>
        <taxon>Pseudomonadales</taxon>
        <taxon>Pseudomonadaceae</taxon>
        <taxon>Pseudomonas</taxon>
    </lineage>
</organism>
<evidence type="ECO:0000259" key="1">
    <source>
        <dbReference type="Pfam" id="PF03756"/>
    </source>
</evidence>